<evidence type="ECO:0000313" key="3">
    <source>
        <dbReference type="Proteomes" id="UP000037530"/>
    </source>
</evidence>
<reference evidence="3" key="1">
    <citation type="submission" date="2015-08" db="EMBL/GenBank/DDBJ databases">
        <title>Vibrio galatheae sp. nov., a novel member of the Vibrionaceae family isolated from the Solomon Islands.</title>
        <authorList>
            <person name="Giubergia S."/>
            <person name="Machado H."/>
            <person name="Mateiu R.V."/>
            <person name="Gram L."/>
        </authorList>
    </citation>
    <scope>NUCLEOTIDE SEQUENCE [LARGE SCALE GENOMIC DNA]</scope>
    <source>
        <strain evidence="3">DSM 19134</strain>
    </source>
</reference>
<dbReference type="STRING" id="171383.AKJ31_03935"/>
<comment type="caution">
    <text evidence="2">The sequence shown here is derived from an EMBL/GenBank/DDBJ whole genome shotgun (WGS) entry which is preliminary data.</text>
</comment>
<dbReference type="SUPFAM" id="SSF54909">
    <property type="entry name" value="Dimeric alpha+beta barrel"/>
    <property type="match status" value="1"/>
</dbReference>
<dbReference type="OrthoDB" id="165208at2"/>
<evidence type="ECO:0000313" key="2">
    <source>
        <dbReference type="EMBL" id="KOO09514.1"/>
    </source>
</evidence>
<dbReference type="EMBL" id="LHPI01000001">
    <property type="protein sequence ID" value="KOO09514.1"/>
    <property type="molecule type" value="Genomic_DNA"/>
</dbReference>
<protein>
    <submittedName>
        <fullName evidence="2">Antibiotic biosynthesis monooxygenase</fullName>
    </submittedName>
</protein>
<gene>
    <name evidence="2" type="ORF">AKJ31_03935</name>
</gene>
<feature type="domain" description="ABM" evidence="1">
    <location>
        <begin position="1"/>
        <end position="95"/>
    </location>
</feature>
<organism evidence="2 3">
    <name type="scientific">Vibrio hepatarius</name>
    <dbReference type="NCBI Taxonomy" id="171383"/>
    <lineage>
        <taxon>Bacteria</taxon>
        <taxon>Pseudomonadati</taxon>
        <taxon>Pseudomonadota</taxon>
        <taxon>Gammaproteobacteria</taxon>
        <taxon>Vibrionales</taxon>
        <taxon>Vibrionaceae</taxon>
        <taxon>Vibrio</taxon>
        <taxon>Vibrio oreintalis group</taxon>
    </lineage>
</organism>
<evidence type="ECO:0000259" key="1">
    <source>
        <dbReference type="PROSITE" id="PS51725"/>
    </source>
</evidence>
<accession>A0A0M0I5D8</accession>
<dbReference type="InterPro" id="IPR007138">
    <property type="entry name" value="ABM_dom"/>
</dbReference>
<dbReference type="PROSITE" id="PS51725">
    <property type="entry name" value="ABM"/>
    <property type="match status" value="1"/>
</dbReference>
<sequence length="103" mass="12065">MIAREWKATCPKQHEQGFIEYLYQTGVKETSETDGFLGAQIFNRELNGEVEITLLTYWKDLECIKAFAGEDIGVAKLYPEDEKYQLNPDRHVNHYQVHENLWA</sequence>
<keyword evidence="3" id="KW-1185">Reference proteome</keyword>
<name>A0A0M0I5D8_9VIBR</name>
<dbReference type="RefSeq" id="WP_053407775.1">
    <property type="nucleotide sequence ID" value="NZ_DAIPHI010000075.1"/>
</dbReference>
<dbReference type="AlphaFoldDB" id="A0A0M0I5D8"/>
<proteinExistence type="predicted"/>
<dbReference type="GO" id="GO:0004497">
    <property type="term" value="F:monooxygenase activity"/>
    <property type="evidence" value="ECO:0007669"/>
    <property type="project" value="UniProtKB-KW"/>
</dbReference>
<dbReference type="Proteomes" id="UP000037530">
    <property type="component" value="Unassembled WGS sequence"/>
</dbReference>
<keyword evidence="2" id="KW-0503">Monooxygenase</keyword>
<dbReference type="InterPro" id="IPR011008">
    <property type="entry name" value="Dimeric_a/b-barrel"/>
</dbReference>
<dbReference type="PATRIC" id="fig|171383.3.peg.815"/>
<keyword evidence="2" id="KW-0560">Oxidoreductase</keyword>